<dbReference type="AlphaFoldDB" id="A0A0K6HQE9"/>
<evidence type="ECO:0000259" key="10">
    <source>
        <dbReference type="PROSITE" id="PS50263"/>
    </source>
</evidence>
<comment type="pathway">
    <text evidence="9">Protein modification; lipoprotein biosynthesis (N-acyl transfer).</text>
</comment>
<comment type="function">
    <text evidence="9">Catalyzes the phospholipid dependent N-acylation of the N-terminal cysteine of apolipoprotein, the last step in lipoprotein maturation.</text>
</comment>
<evidence type="ECO:0000256" key="7">
    <source>
        <dbReference type="ARBA" id="ARBA00023136"/>
    </source>
</evidence>
<dbReference type="Pfam" id="PF20154">
    <property type="entry name" value="LNT_N"/>
    <property type="match status" value="1"/>
</dbReference>
<evidence type="ECO:0000256" key="8">
    <source>
        <dbReference type="ARBA" id="ARBA00023315"/>
    </source>
</evidence>
<dbReference type="GO" id="GO:0042158">
    <property type="term" value="P:lipoprotein biosynthetic process"/>
    <property type="evidence" value="ECO:0007669"/>
    <property type="project" value="UniProtKB-UniRule"/>
</dbReference>
<dbReference type="Proteomes" id="UP000183900">
    <property type="component" value="Unassembled WGS sequence"/>
</dbReference>
<evidence type="ECO:0000256" key="4">
    <source>
        <dbReference type="ARBA" id="ARBA00022679"/>
    </source>
</evidence>
<dbReference type="CDD" id="cd07571">
    <property type="entry name" value="ALP_N-acyl_transferase"/>
    <property type="match status" value="1"/>
</dbReference>
<sequence>MPFLPDLIRRAASPFLLAHGKRRWLLAFAAGAASVLALPPFNILPVLFVTLPALVWLIDGAAGAKDSVPPGRRMRAGFAIGWCFGFGYFLAGLWWIGSAFLVEAEQYAWMLPFAIAGLPAGLALFHAAATALATRFWPEHAGRMLLLAGLLAISDWLRGHILTGFPWNSFGYSVSGSLALSQSASVIGIYGLSALVIACAASPAALADTGRRNWLPLGLSLALLAGLWGWGTARLAEPAVLAQPPAVIRIIQPNIAQKEKWLPENKVSIFRSYLGLSRSARNDEMASTTRTVFVWPESAFPFLLTSSPEALSEIDYLLEPHQTLVTGAIRAERGPDETKYYNSIYVIGDGSEILDAYDKVRLVPFGEYLPLSDLLERLGIRKLVNAPGAFTAGYAPRIMATGGLPPFLPLICYEAIFPQMASEAGNRPEWLLNVTNDAWFGDTAGPYQHLAQARFRAIEQGLPLVRSANTGISAFVDPYGRVTGSLPLNRSGVIDANLTAPLPATLYARYGDAGLAGLLIIFTIFFTLASLNLPSRHN</sequence>
<dbReference type="PANTHER" id="PTHR38686">
    <property type="entry name" value="APOLIPOPROTEIN N-ACYLTRANSFERASE"/>
    <property type="match status" value="1"/>
</dbReference>
<comment type="catalytic activity">
    <reaction evidence="9">
        <text>N-terminal S-1,2-diacyl-sn-glyceryl-L-cysteinyl-[lipoprotein] + a glycerophospholipid = N-acyl-S-1,2-diacyl-sn-glyceryl-L-cysteinyl-[lipoprotein] + a 2-acyl-sn-glycero-3-phospholipid + H(+)</text>
        <dbReference type="Rhea" id="RHEA:48228"/>
        <dbReference type="Rhea" id="RHEA-COMP:14681"/>
        <dbReference type="Rhea" id="RHEA-COMP:14684"/>
        <dbReference type="ChEBI" id="CHEBI:15378"/>
        <dbReference type="ChEBI" id="CHEBI:136912"/>
        <dbReference type="ChEBI" id="CHEBI:140656"/>
        <dbReference type="ChEBI" id="CHEBI:140657"/>
        <dbReference type="ChEBI" id="CHEBI:140660"/>
        <dbReference type="EC" id="2.3.1.269"/>
    </reaction>
</comment>
<feature type="transmembrane region" description="Helical" evidence="9">
    <location>
        <begin position="76"/>
        <end position="97"/>
    </location>
</feature>
<gene>
    <name evidence="9" type="primary">lnt</name>
    <name evidence="11" type="ORF">Ga0061067_102266</name>
</gene>
<feature type="transmembrane region" description="Helical" evidence="9">
    <location>
        <begin position="214"/>
        <end position="231"/>
    </location>
</feature>
<dbReference type="PROSITE" id="PS50263">
    <property type="entry name" value="CN_HYDROLASE"/>
    <property type="match status" value="1"/>
</dbReference>
<evidence type="ECO:0000256" key="9">
    <source>
        <dbReference type="HAMAP-Rule" id="MF_01148"/>
    </source>
</evidence>
<feature type="transmembrane region" description="Helical" evidence="9">
    <location>
        <begin position="47"/>
        <end position="64"/>
    </location>
</feature>
<dbReference type="RefSeq" id="WP_055454543.1">
    <property type="nucleotide sequence ID" value="NZ_CYHE01000002.1"/>
</dbReference>
<keyword evidence="3 9" id="KW-1003">Cell membrane</keyword>
<name>A0A0K6HQE9_9HYPH</name>
<dbReference type="HAMAP" id="MF_01148">
    <property type="entry name" value="Lnt"/>
    <property type="match status" value="1"/>
</dbReference>
<dbReference type="GO" id="GO:0016410">
    <property type="term" value="F:N-acyltransferase activity"/>
    <property type="evidence" value="ECO:0007669"/>
    <property type="project" value="UniProtKB-UniRule"/>
</dbReference>
<dbReference type="InterPro" id="IPR003010">
    <property type="entry name" value="C-N_Hydrolase"/>
</dbReference>
<dbReference type="OrthoDB" id="9804277at2"/>
<feature type="transmembrane region" description="Helical" evidence="9">
    <location>
        <begin position="187"/>
        <end position="207"/>
    </location>
</feature>
<dbReference type="PANTHER" id="PTHR38686:SF1">
    <property type="entry name" value="APOLIPOPROTEIN N-ACYLTRANSFERASE"/>
    <property type="match status" value="1"/>
</dbReference>
<keyword evidence="8 9" id="KW-0012">Acyltransferase</keyword>
<evidence type="ECO:0000256" key="2">
    <source>
        <dbReference type="ARBA" id="ARBA00010065"/>
    </source>
</evidence>
<dbReference type="GO" id="GO:0005886">
    <property type="term" value="C:plasma membrane"/>
    <property type="evidence" value="ECO:0007669"/>
    <property type="project" value="UniProtKB-SubCell"/>
</dbReference>
<feature type="transmembrane region" description="Helical" evidence="9">
    <location>
        <begin position="109"/>
        <end position="133"/>
    </location>
</feature>
<keyword evidence="5 9" id="KW-0812">Transmembrane</keyword>
<keyword evidence="12" id="KW-1185">Reference proteome</keyword>
<evidence type="ECO:0000313" key="12">
    <source>
        <dbReference type="Proteomes" id="UP000183900"/>
    </source>
</evidence>
<keyword evidence="6 9" id="KW-1133">Transmembrane helix</keyword>
<accession>A0A0K6HQE9</accession>
<comment type="similarity">
    <text evidence="2 9">Belongs to the CN hydrolase family. Apolipoprotein N-acyltransferase subfamily.</text>
</comment>
<organism evidence="11 12">
    <name type="scientific">Pannonibacter indicus</name>
    <dbReference type="NCBI Taxonomy" id="466044"/>
    <lineage>
        <taxon>Bacteria</taxon>
        <taxon>Pseudomonadati</taxon>
        <taxon>Pseudomonadota</taxon>
        <taxon>Alphaproteobacteria</taxon>
        <taxon>Hyphomicrobiales</taxon>
        <taxon>Stappiaceae</taxon>
        <taxon>Pannonibacter</taxon>
    </lineage>
</organism>
<feature type="transmembrane region" description="Helical" evidence="9">
    <location>
        <begin position="513"/>
        <end position="533"/>
    </location>
</feature>
<dbReference type="EMBL" id="CYHE01000002">
    <property type="protein sequence ID" value="CUA93130.1"/>
    <property type="molecule type" value="Genomic_DNA"/>
</dbReference>
<dbReference type="Pfam" id="PF00795">
    <property type="entry name" value="CN_hydrolase"/>
    <property type="match status" value="1"/>
</dbReference>
<dbReference type="EC" id="2.3.1.269" evidence="9"/>
<evidence type="ECO:0000256" key="3">
    <source>
        <dbReference type="ARBA" id="ARBA00022475"/>
    </source>
</evidence>
<evidence type="ECO:0000256" key="6">
    <source>
        <dbReference type="ARBA" id="ARBA00022989"/>
    </source>
</evidence>
<dbReference type="UniPathway" id="UPA00666"/>
<keyword evidence="7 9" id="KW-0472">Membrane</keyword>
<evidence type="ECO:0000313" key="11">
    <source>
        <dbReference type="EMBL" id="CUA93130.1"/>
    </source>
</evidence>
<proteinExistence type="inferred from homology"/>
<protein>
    <recommendedName>
        <fullName evidence="9">Apolipoprotein N-acyltransferase</fullName>
        <shortName evidence="9">ALP N-acyltransferase</shortName>
        <ecNumber evidence="9">2.3.1.269</ecNumber>
    </recommendedName>
</protein>
<evidence type="ECO:0000256" key="5">
    <source>
        <dbReference type="ARBA" id="ARBA00022692"/>
    </source>
</evidence>
<keyword evidence="4 9" id="KW-0808">Transferase</keyword>
<comment type="subcellular location">
    <subcellularLocation>
        <location evidence="1 9">Cell membrane</location>
        <topology evidence="1 9">Multi-pass membrane protein</topology>
    </subcellularLocation>
</comment>
<dbReference type="InterPro" id="IPR004563">
    <property type="entry name" value="Apolipo_AcylTrfase"/>
</dbReference>
<feature type="domain" description="CN hydrolase" evidence="10">
    <location>
        <begin position="251"/>
        <end position="500"/>
    </location>
</feature>
<keyword evidence="11" id="KW-0449">Lipoprotein</keyword>
<feature type="transmembrane region" description="Helical" evidence="9">
    <location>
        <begin position="145"/>
        <end position="167"/>
    </location>
</feature>
<dbReference type="Gene3D" id="3.60.110.10">
    <property type="entry name" value="Carbon-nitrogen hydrolase"/>
    <property type="match status" value="1"/>
</dbReference>
<evidence type="ECO:0000256" key="1">
    <source>
        <dbReference type="ARBA" id="ARBA00004651"/>
    </source>
</evidence>
<dbReference type="NCBIfam" id="TIGR00546">
    <property type="entry name" value="lnt"/>
    <property type="match status" value="1"/>
</dbReference>
<dbReference type="InterPro" id="IPR036526">
    <property type="entry name" value="C-N_Hydrolase_sf"/>
</dbReference>
<reference evidence="12" key="1">
    <citation type="submission" date="2015-08" db="EMBL/GenBank/DDBJ databases">
        <authorList>
            <person name="Varghese N."/>
        </authorList>
    </citation>
    <scope>NUCLEOTIDE SEQUENCE [LARGE SCALE GENOMIC DNA]</scope>
    <source>
        <strain evidence="12">DSM 23407</strain>
    </source>
</reference>
<dbReference type="InterPro" id="IPR045378">
    <property type="entry name" value="LNT_N"/>
</dbReference>
<dbReference type="SUPFAM" id="SSF56317">
    <property type="entry name" value="Carbon-nitrogen hydrolase"/>
    <property type="match status" value="1"/>
</dbReference>